<protein>
    <submittedName>
        <fullName evidence="2">Uncharacterized protein</fullName>
    </submittedName>
</protein>
<dbReference type="PROSITE" id="PS51257">
    <property type="entry name" value="PROKAR_LIPOPROTEIN"/>
    <property type="match status" value="1"/>
</dbReference>
<name>A0A7Y2EAM5_UNCEI</name>
<feature type="chain" id="PRO_5031549045" evidence="1">
    <location>
        <begin position="30"/>
        <end position="97"/>
    </location>
</feature>
<evidence type="ECO:0000256" key="1">
    <source>
        <dbReference type="SAM" id="SignalP"/>
    </source>
</evidence>
<organism evidence="2 3">
    <name type="scientific">Eiseniibacteriota bacterium</name>
    <dbReference type="NCBI Taxonomy" id="2212470"/>
    <lineage>
        <taxon>Bacteria</taxon>
        <taxon>Candidatus Eiseniibacteriota</taxon>
    </lineage>
</organism>
<proteinExistence type="predicted"/>
<dbReference type="AlphaFoldDB" id="A0A7Y2EAM5"/>
<sequence>MIHRTIRAVASSALLACLLLACGKTSSNATGSDRPDLTSVRGTSPFTWNQEELILGFANWDALMRGREVSVTDKVKELPVGEPLAVYTKGGDKEEEH</sequence>
<gene>
    <name evidence="2" type="ORF">HKN21_11450</name>
</gene>
<evidence type="ECO:0000313" key="3">
    <source>
        <dbReference type="Proteomes" id="UP000547674"/>
    </source>
</evidence>
<evidence type="ECO:0000313" key="2">
    <source>
        <dbReference type="EMBL" id="NNF07367.1"/>
    </source>
</evidence>
<feature type="signal peptide" evidence="1">
    <location>
        <begin position="1"/>
        <end position="29"/>
    </location>
</feature>
<comment type="caution">
    <text evidence="2">The sequence shown here is derived from an EMBL/GenBank/DDBJ whole genome shotgun (WGS) entry which is preliminary data.</text>
</comment>
<dbReference type="EMBL" id="JABDJR010000461">
    <property type="protein sequence ID" value="NNF07367.1"/>
    <property type="molecule type" value="Genomic_DNA"/>
</dbReference>
<accession>A0A7Y2EAM5</accession>
<keyword evidence="1" id="KW-0732">Signal</keyword>
<dbReference type="Proteomes" id="UP000547674">
    <property type="component" value="Unassembled WGS sequence"/>
</dbReference>
<reference evidence="2 3" key="1">
    <citation type="submission" date="2020-03" db="EMBL/GenBank/DDBJ databases">
        <title>Metabolic flexibility allows generalist bacteria to become dominant in a frequently disturbed ecosystem.</title>
        <authorList>
            <person name="Chen Y.-J."/>
            <person name="Leung P.M."/>
            <person name="Bay S.K."/>
            <person name="Hugenholtz P."/>
            <person name="Kessler A.J."/>
            <person name="Shelley G."/>
            <person name="Waite D.W."/>
            <person name="Cook P.L."/>
            <person name="Greening C."/>
        </authorList>
    </citation>
    <scope>NUCLEOTIDE SEQUENCE [LARGE SCALE GENOMIC DNA]</scope>
    <source>
        <strain evidence="2">SS_bin_28</strain>
    </source>
</reference>